<dbReference type="EMBL" id="CABFMQ020000077">
    <property type="protein sequence ID" value="VTZ50153.1"/>
    <property type="molecule type" value="Genomic_DNA"/>
</dbReference>
<evidence type="ECO:0000256" key="2">
    <source>
        <dbReference type="SAM" id="SignalP"/>
    </source>
</evidence>
<evidence type="ECO:0000256" key="1">
    <source>
        <dbReference type="SAM" id="MobiDB-lite"/>
    </source>
</evidence>
<feature type="signal peptide" evidence="2">
    <location>
        <begin position="1"/>
        <end position="42"/>
    </location>
</feature>
<dbReference type="Gene3D" id="2.30.30.240">
    <property type="entry name" value="PRC-barrel domain"/>
    <property type="match status" value="1"/>
</dbReference>
<feature type="chain" id="PRO_5032554382" evidence="2">
    <location>
        <begin position="43"/>
        <end position="202"/>
    </location>
</feature>
<keyword evidence="5" id="KW-1185">Reference proteome</keyword>
<dbReference type="PANTHER" id="PTHR36505">
    <property type="entry name" value="BLR1072 PROTEIN"/>
    <property type="match status" value="1"/>
</dbReference>
<sequence>MVMPTSNALTEGRRLFGCLYGAAASAASVAAALLAFQNSASAATSSAKREPLVRVSQASNGAESPPSPPPVQPKQYAPPRSGEKSETRTEKEGTPATVIDGQQLESILGKNVSSPTGEDMGRIVDIMVDHSGAVRAAIIDFGGFLGVGTRKIAVDWRLIRFPSDGKTNNVIVDLTANQLRVAPIFKPGEPVVMLGGSGDSPH</sequence>
<dbReference type="SUPFAM" id="SSF50346">
    <property type="entry name" value="PRC-barrel domain"/>
    <property type="match status" value="1"/>
</dbReference>
<protein>
    <submittedName>
        <fullName evidence="4">Photosystem reaction center protein H</fullName>
    </submittedName>
</protein>
<gene>
    <name evidence="4" type="ORF">MPC4_200035</name>
</gene>
<dbReference type="InterPro" id="IPR027275">
    <property type="entry name" value="PRC-brl_dom"/>
</dbReference>
<feature type="compositionally biased region" description="Basic and acidic residues" evidence="1">
    <location>
        <begin position="81"/>
        <end position="93"/>
    </location>
</feature>
<dbReference type="InterPro" id="IPR011033">
    <property type="entry name" value="PRC_barrel-like_sf"/>
</dbReference>
<dbReference type="PANTHER" id="PTHR36505:SF1">
    <property type="entry name" value="BLR1072 PROTEIN"/>
    <property type="match status" value="1"/>
</dbReference>
<feature type="region of interest" description="Disordered" evidence="1">
    <location>
        <begin position="45"/>
        <end position="100"/>
    </location>
</feature>
<keyword evidence="2" id="KW-0732">Signal</keyword>
<evidence type="ECO:0000313" key="4">
    <source>
        <dbReference type="EMBL" id="VTZ50153.1"/>
    </source>
</evidence>
<evidence type="ECO:0000259" key="3">
    <source>
        <dbReference type="Pfam" id="PF05239"/>
    </source>
</evidence>
<comment type="caution">
    <text evidence="4">The sequence shown here is derived from an EMBL/GenBank/DDBJ whole genome shotgun (WGS) entry which is preliminary data.</text>
</comment>
<feature type="domain" description="PRC-barrel" evidence="3">
    <location>
        <begin position="105"/>
        <end position="171"/>
    </location>
</feature>
<accession>A0A8B6M734</accession>
<dbReference type="AlphaFoldDB" id="A0A8B6M734"/>
<proteinExistence type="predicted"/>
<dbReference type="Pfam" id="PF05239">
    <property type="entry name" value="PRC"/>
    <property type="match status" value="1"/>
</dbReference>
<evidence type="ECO:0000313" key="5">
    <source>
        <dbReference type="Proteomes" id="UP000485880"/>
    </source>
</evidence>
<organism evidence="4 5">
    <name type="scientific">Methylocella tundrae</name>
    <dbReference type="NCBI Taxonomy" id="227605"/>
    <lineage>
        <taxon>Bacteria</taxon>
        <taxon>Pseudomonadati</taxon>
        <taxon>Pseudomonadota</taxon>
        <taxon>Alphaproteobacteria</taxon>
        <taxon>Hyphomicrobiales</taxon>
        <taxon>Beijerinckiaceae</taxon>
        <taxon>Methylocella</taxon>
    </lineage>
</organism>
<reference evidence="4 5" key="1">
    <citation type="submission" date="2019-05" db="EMBL/GenBank/DDBJ databases">
        <authorList>
            <person name="Farhan Ul Haque M."/>
        </authorList>
    </citation>
    <scope>NUCLEOTIDE SEQUENCE [LARGE SCALE GENOMIC DNA]</scope>
    <source>
        <strain evidence="4">2</strain>
    </source>
</reference>
<name>A0A8B6M734_METTU</name>
<dbReference type="Proteomes" id="UP000485880">
    <property type="component" value="Unassembled WGS sequence"/>
</dbReference>